<dbReference type="SUPFAM" id="SSF49562">
    <property type="entry name" value="C2 domain (Calcium/lipid-binding domain, CaLB)"/>
    <property type="match status" value="1"/>
</dbReference>
<dbReference type="SMART" id="SM00239">
    <property type="entry name" value="C2"/>
    <property type="match status" value="1"/>
</dbReference>
<accession>A0A7S4UTK0</accession>
<sequence length="702" mass="80679">MSAIQSGLHKAFSVLPSIPAPWMVVAMVVEFASDIQWYKRMTSLLWQTILGRGKEARCSLCDEVVNHILDFGDTKEALEDNGFCEDLCPFKFRRCVDMCEKLIKSITTSSKFPCEAIGACPELDEFGEEIQCKYQMGSGCTPSHMCKLKARLPMPRCELKDGYKQWKKYKMVLFENVGALAEAVKKLPKCGEEGASEVFCVNEATGFSLICEYLGYFLVFVVGSFNSIRAIETKGGDDDRQWLTFWVIYFIFSMVERFSSVLLSRLPVYYEVKLLLVIWLFPPFYGARWCYVTIHRTFSTLRNHWLIRYALSSMLVRFYGMSKEEVVIWLGQQKSETAIEYVLRSRQEVKDQLLVQSFVENALDKASKDDRFDSRVLSEFEGLKNAYPSYWGFSFAQVLSTASSSKFEAVVAPEIAATIEARQPVKSSQDKEAAEKYLEDLKRVIRVERSIGEALDLAHETVISRAKKMMESKIQELSLLPDSPCTEEFVLSQLEKEPDFNRYLVLQRRWRDLEVRFLEVELLDGKNFPRMDSTAFGGYADPYVKLTLRNEYPLDEGGVGRSGLLKALKNQFPQDEEERQQLLRDSCWTSRPVESATCWKARDPVWNQRMEITLVSGSVDYEGIWCNVAAPFHVLCVEVWDRDFPRFLNGERIASLEIPLARLMDGRSHMHCISFPWPESARHHSESNDDKGTISIKLQWIS</sequence>
<dbReference type="CDD" id="cd00030">
    <property type="entry name" value="C2"/>
    <property type="match status" value="1"/>
</dbReference>
<dbReference type="EMBL" id="HBKN01040522">
    <property type="protein sequence ID" value="CAE2328496.1"/>
    <property type="molecule type" value="Transcribed_RNA"/>
</dbReference>
<dbReference type="InterPro" id="IPR035892">
    <property type="entry name" value="C2_domain_sf"/>
</dbReference>
<proteinExistence type="predicted"/>
<dbReference type="PROSITE" id="PS50004">
    <property type="entry name" value="C2"/>
    <property type="match status" value="1"/>
</dbReference>
<reference evidence="2" key="1">
    <citation type="submission" date="2021-01" db="EMBL/GenBank/DDBJ databases">
        <authorList>
            <person name="Corre E."/>
            <person name="Pelletier E."/>
            <person name="Niang G."/>
            <person name="Scheremetjew M."/>
            <person name="Finn R."/>
            <person name="Kale V."/>
            <person name="Holt S."/>
            <person name="Cochrane G."/>
            <person name="Meng A."/>
            <person name="Brown T."/>
            <person name="Cohen L."/>
        </authorList>
    </citation>
    <scope>NUCLEOTIDE SEQUENCE</scope>
    <source>
        <strain evidence="2">CCMP 2712</strain>
    </source>
</reference>
<dbReference type="Pfam" id="PF00168">
    <property type="entry name" value="C2"/>
    <property type="match status" value="2"/>
</dbReference>
<organism evidence="2">
    <name type="scientific">Guillardia theta</name>
    <name type="common">Cryptophyte</name>
    <name type="synonym">Cryptomonas phi</name>
    <dbReference type="NCBI Taxonomy" id="55529"/>
    <lineage>
        <taxon>Eukaryota</taxon>
        <taxon>Cryptophyceae</taxon>
        <taxon>Pyrenomonadales</taxon>
        <taxon>Geminigeraceae</taxon>
        <taxon>Guillardia</taxon>
    </lineage>
</organism>
<dbReference type="Gene3D" id="2.60.40.150">
    <property type="entry name" value="C2 domain"/>
    <property type="match status" value="1"/>
</dbReference>
<dbReference type="InterPro" id="IPR000008">
    <property type="entry name" value="C2_dom"/>
</dbReference>
<evidence type="ECO:0000313" key="2">
    <source>
        <dbReference type="EMBL" id="CAE2328496.1"/>
    </source>
</evidence>
<evidence type="ECO:0000259" key="1">
    <source>
        <dbReference type="PROSITE" id="PS50004"/>
    </source>
</evidence>
<protein>
    <recommendedName>
        <fullName evidence="1">C2 domain-containing protein</fullName>
    </recommendedName>
</protein>
<dbReference type="PANTHER" id="PTHR12300">
    <property type="entry name" value="HVA22-LIKE PROTEINS"/>
    <property type="match status" value="1"/>
</dbReference>
<feature type="domain" description="C2" evidence="1">
    <location>
        <begin position="498"/>
        <end position="673"/>
    </location>
</feature>
<dbReference type="AlphaFoldDB" id="A0A7S4UTK0"/>
<dbReference type="InterPro" id="IPR004345">
    <property type="entry name" value="TB2_DP1_HVA22"/>
</dbReference>
<name>A0A7S4UTK0_GUITH</name>
<gene>
    <name evidence="2" type="ORF">GTHE00462_LOCUS31700</name>
</gene>
<dbReference type="Pfam" id="PF03134">
    <property type="entry name" value="TB2_DP1_HVA22"/>
    <property type="match status" value="1"/>
</dbReference>